<reference evidence="6 7" key="1">
    <citation type="submission" date="2024-04" db="EMBL/GenBank/DDBJ databases">
        <authorList>
            <person name="Rising A."/>
            <person name="Reimegard J."/>
            <person name="Sonavane S."/>
            <person name="Akerstrom W."/>
            <person name="Nylinder S."/>
            <person name="Hedman E."/>
            <person name="Kallberg Y."/>
        </authorList>
    </citation>
    <scope>NUCLEOTIDE SEQUENCE [LARGE SCALE GENOMIC DNA]</scope>
</reference>
<keyword evidence="3" id="KW-0175">Coiled coil</keyword>
<feature type="compositionally biased region" description="Basic residues" evidence="4">
    <location>
        <begin position="1128"/>
        <end position="1137"/>
    </location>
</feature>
<dbReference type="PROSITE" id="PS50014">
    <property type="entry name" value="BROMODOMAIN_2"/>
    <property type="match status" value="1"/>
</dbReference>
<feature type="compositionally biased region" description="Polar residues" evidence="4">
    <location>
        <begin position="1138"/>
        <end position="1147"/>
    </location>
</feature>
<feature type="region of interest" description="Disordered" evidence="4">
    <location>
        <begin position="659"/>
        <end position="697"/>
    </location>
</feature>
<dbReference type="SUPFAM" id="SSF47370">
    <property type="entry name" value="Bromodomain"/>
    <property type="match status" value="1"/>
</dbReference>
<feature type="region of interest" description="Disordered" evidence="4">
    <location>
        <begin position="250"/>
        <end position="273"/>
    </location>
</feature>
<proteinExistence type="predicted"/>
<evidence type="ECO:0000313" key="7">
    <source>
        <dbReference type="Proteomes" id="UP001497382"/>
    </source>
</evidence>
<dbReference type="GO" id="GO:0035267">
    <property type="term" value="C:NuA4 histone acetyltransferase complex"/>
    <property type="evidence" value="ECO:0007669"/>
    <property type="project" value="TreeGrafter"/>
</dbReference>
<dbReference type="PRINTS" id="PR00503">
    <property type="entry name" value="BROMODOMAIN"/>
</dbReference>
<feature type="region of interest" description="Disordered" evidence="4">
    <location>
        <begin position="717"/>
        <end position="761"/>
    </location>
</feature>
<evidence type="ECO:0000256" key="2">
    <source>
        <dbReference type="PROSITE-ProRule" id="PRU00035"/>
    </source>
</evidence>
<dbReference type="InterPro" id="IPR001487">
    <property type="entry name" value="Bromodomain"/>
</dbReference>
<dbReference type="Gene3D" id="1.20.920.10">
    <property type="entry name" value="Bromodomain-like"/>
    <property type="match status" value="1"/>
</dbReference>
<evidence type="ECO:0000256" key="4">
    <source>
        <dbReference type="SAM" id="MobiDB-lite"/>
    </source>
</evidence>
<accession>A0AAV2ATF8</accession>
<feature type="region of interest" description="Disordered" evidence="4">
    <location>
        <begin position="178"/>
        <end position="237"/>
    </location>
</feature>
<dbReference type="Proteomes" id="UP001497382">
    <property type="component" value="Unassembled WGS sequence"/>
</dbReference>
<feature type="compositionally biased region" description="Basic residues" evidence="4">
    <location>
        <begin position="663"/>
        <end position="674"/>
    </location>
</feature>
<keyword evidence="1 2" id="KW-0103">Bromodomain</keyword>
<feature type="coiled-coil region" evidence="3">
    <location>
        <begin position="11"/>
        <end position="68"/>
    </location>
</feature>
<feature type="domain" description="Bromo" evidence="5">
    <location>
        <begin position="1020"/>
        <end position="1090"/>
    </location>
</feature>
<evidence type="ECO:0000256" key="3">
    <source>
        <dbReference type="SAM" id="Coils"/>
    </source>
</evidence>
<organism evidence="6 7">
    <name type="scientific">Larinioides sclopetarius</name>
    <dbReference type="NCBI Taxonomy" id="280406"/>
    <lineage>
        <taxon>Eukaryota</taxon>
        <taxon>Metazoa</taxon>
        <taxon>Ecdysozoa</taxon>
        <taxon>Arthropoda</taxon>
        <taxon>Chelicerata</taxon>
        <taxon>Arachnida</taxon>
        <taxon>Araneae</taxon>
        <taxon>Araneomorphae</taxon>
        <taxon>Entelegynae</taxon>
        <taxon>Araneoidea</taxon>
        <taxon>Araneidae</taxon>
        <taxon>Larinioides</taxon>
    </lineage>
</organism>
<feature type="compositionally biased region" description="Low complexity" evidence="4">
    <location>
        <begin position="178"/>
        <end position="187"/>
    </location>
</feature>
<dbReference type="SMART" id="SM00297">
    <property type="entry name" value="BROMO"/>
    <property type="match status" value="1"/>
</dbReference>
<feature type="region of interest" description="Disordered" evidence="4">
    <location>
        <begin position="969"/>
        <end position="1000"/>
    </location>
</feature>
<dbReference type="PANTHER" id="PTHR15398">
    <property type="entry name" value="BROMODOMAIN-CONTAINING PROTEIN 8"/>
    <property type="match status" value="1"/>
</dbReference>
<dbReference type="EMBL" id="CAXIEN010000216">
    <property type="protein sequence ID" value="CAL1287306.1"/>
    <property type="molecule type" value="Genomic_DNA"/>
</dbReference>
<feature type="compositionally biased region" description="Polar residues" evidence="4">
    <location>
        <begin position="735"/>
        <end position="761"/>
    </location>
</feature>
<feature type="compositionally biased region" description="Basic and acidic residues" evidence="4">
    <location>
        <begin position="572"/>
        <end position="583"/>
    </location>
</feature>
<evidence type="ECO:0000256" key="1">
    <source>
        <dbReference type="ARBA" id="ARBA00023117"/>
    </source>
</evidence>
<protein>
    <recommendedName>
        <fullName evidence="5">Bromo domain-containing protein</fullName>
    </recommendedName>
</protein>
<feature type="coiled-coil region" evidence="3">
    <location>
        <begin position="442"/>
        <end position="472"/>
    </location>
</feature>
<feature type="region of interest" description="Disordered" evidence="4">
    <location>
        <begin position="1114"/>
        <end position="1153"/>
    </location>
</feature>
<feature type="compositionally biased region" description="Acidic residues" evidence="4">
    <location>
        <begin position="199"/>
        <end position="209"/>
    </location>
</feature>
<dbReference type="InterPro" id="IPR037966">
    <property type="entry name" value="Brd8_Bromo_dom"/>
</dbReference>
<dbReference type="Pfam" id="PF00439">
    <property type="entry name" value="Bromodomain"/>
    <property type="match status" value="1"/>
</dbReference>
<dbReference type="AlphaFoldDB" id="A0AAV2ATF8"/>
<feature type="compositionally biased region" description="Acidic residues" evidence="4">
    <location>
        <begin position="685"/>
        <end position="696"/>
    </location>
</feature>
<name>A0AAV2ATF8_9ARAC</name>
<feature type="compositionally biased region" description="Low complexity" evidence="4">
    <location>
        <begin position="227"/>
        <end position="237"/>
    </location>
</feature>
<gene>
    <name evidence="6" type="ORF">LARSCL_LOCUS14749</name>
</gene>
<evidence type="ECO:0000313" key="6">
    <source>
        <dbReference type="EMBL" id="CAL1287306.1"/>
    </source>
</evidence>
<dbReference type="InterPro" id="IPR036427">
    <property type="entry name" value="Bromodomain-like_sf"/>
</dbReference>
<keyword evidence="7" id="KW-1185">Reference proteome</keyword>
<feature type="region of interest" description="Disordered" evidence="4">
    <location>
        <begin position="572"/>
        <end position="639"/>
    </location>
</feature>
<dbReference type="CDD" id="cd05507">
    <property type="entry name" value="Bromo_brd8_like"/>
    <property type="match status" value="1"/>
</dbReference>
<feature type="compositionally biased region" description="Low complexity" evidence="4">
    <location>
        <begin position="976"/>
        <end position="989"/>
    </location>
</feature>
<dbReference type="PANTHER" id="PTHR15398:SF4">
    <property type="entry name" value="BROMODOMAIN-CONTAINING PROTEIN 8 ISOFORM X1"/>
    <property type="match status" value="1"/>
</dbReference>
<feature type="compositionally biased region" description="Low complexity" evidence="4">
    <location>
        <begin position="584"/>
        <end position="594"/>
    </location>
</feature>
<comment type="caution">
    <text evidence="6">The sequence shown here is derived from an EMBL/GenBank/DDBJ whole genome shotgun (WGS) entry which is preliminary data.</text>
</comment>
<evidence type="ECO:0000259" key="5">
    <source>
        <dbReference type="PROSITE" id="PS50014"/>
    </source>
</evidence>
<sequence length="1153" mass="128875">MLVKNLTERRLNELEWLNQQTKAAAETLRMQIENVENGDFDENLDELIKELEDQERREEEQYNEYVLRRESLNKAKKLNRSRIARGKSTANISVLKKKTSVNQDIIEEFAQHLTAEDINKNVKIEINKDMPPAVQSVVIKTEENDVANAQLNSVVSVPSSFPQSSPLLTSLLSSIASPSSSQISSSINTPVKKPNPVNDSDDNKEEIDTMDLSQECSPRHLDPKSPPSTSDSSPLLNSLLKNSQSASINLFTSPGKEISPNTTTPSRPFFNPTSSLATAAAQQLVAATSATFNDQNSQQLELPEKYKTNLQFFKTASACSAAPTLSKLLEMPPSTPGKLPPLPIVDSPVSSTLPISIQMAKNSKQSIPEFCSEAASKIEYLQKESSFSCNTSMLQKSMTSYSLADKKNIMFNNPVSLKETLGSEKSLNKKRKDIDDASQESIDILEAVCESINQAFEEKERQKNLSENKKLETNGTKVLVKQAADISKIQDMEANKFCIEELSSAIGDNPLSLFEEDLNHTFTSSDRKYSEESIDSFSSTSFEFTLNKNEEVPSEEGKKANEKKFYRSRAFNKKEDSTEKNKESSSLLESPNESIYAKSESEISETSFTSNVSSVVGSTEKKQQDSNSSSPMDPKSPIFKNARTSIENMEMIQVEVPMAPRTYSRRGKRRRGRPAKSIPIKQAEPEDQYEFTESTEENSVVYRTSNTLCYMPRMKEDFQQEDSKEKAFSPMESEGMTSNSTSPSSCRKNAKLSSLNEEPSNFQSLNATGALFGSNERMSDSLTSDEASNHFLNEDKFKKWEENCEENDDGVSRSSIDNSNSLLKVVEISKKKCSTPVRSSPRILPVSKGKKQSSSVFLEELSTRSRDLEEMFAQNPVDTKEKNFVPVESLSLGIKSNDCHVSSLSAIESNKQIDDVEECESLQGSITTVVSPPSANVIEGQEFLYDKQDLFNIVSPKCSETILQRSEEYESDNWDSQSASTNKSSSYSSETRPRLRRKESDTAEYKAWKKAISIVLREASCHKNANIFLQKVTNDVAPGYLNIVHRPMDLSLIKKNIDTGVIRTTDEFHRDMLLMFQNAIMYNSSDHDVYQMAVEMQRDVLKQISAFLATQSRNKEEISEASSLRGARTVKSHKKSGKQSTAANSSNQKDETD</sequence>
<feature type="compositionally biased region" description="Basic and acidic residues" evidence="4">
    <location>
        <begin position="717"/>
        <end position="727"/>
    </location>
</feature>